<keyword evidence="1" id="KW-0732">Signal</keyword>
<gene>
    <name evidence="2" type="ORF">OU682_16125</name>
</gene>
<dbReference type="PROSITE" id="PS51257">
    <property type="entry name" value="PROKAR_LIPOPROTEIN"/>
    <property type="match status" value="1"/>
</dbReference>
<sequence length="76" mass="8129">MRVRLSLSPHRTLKGLGLALATSSLLAGCMSETGLLESACAANLVSETALTAQIMGDRARDQLCDRDPGRRECGRR</sequence>
<keyword evidence="3" id="KW-1185">Reference proteome</keyword>
<accession>A0ABT4J8A3</accession>
<dbReference type="RefSeq" id="WP_268943204.1">
    <property type="nucleotide sequence ID" value="NZ_JAPTYD010000029.1"/>
</dbReference>
<feature type="chain" id="PRO_5045368041" evidence="1">
    <location>
        <begin position="28"/>
        <end position="76"/>
    </location>
</feature>
<proteinExistence type="predicted"/>
<reference evidence="2" key="1">
    <citation type="submission" date="2022-12" db="EMBL/GenBank/DDBJ databases">
        <title>Paracoccus sp. EF6 isolated from a lake water.</title>
        <authorList>
            <person name="Liu H."/>
        </authorList>
    </citation>
    <scope>NUCLEOTIDE SEQUENCE</scope>
    <source>
        <strain evidence="2">EF6</strain>
    </source>
</reference>
<organism evidence="2 3">
    <name type="scientific">Paracoccus benzoatiresistens</name>
    <dbReference type="NCBI Taxonomy" id="2997341"/>
    <lineage>
        <taxon>Bacteria</taxon>
        <taxon>Pseudomonadati</taxon>
        <taxon>Pseudomonadota</taxon>
        <taxon>Alphaproteobacteria</taxon>
        <taxon>Rhodobacterales</taxon>
        <taxon>Paracoccaceae</taxon>
        <taxon>Paracoccus</taxon>
    </lineage>
</organism>
<evidence type="ECO:0000256" key="1">
    <source>
        <dbReference type="SAM" id="SignalP"/>
    </source>
</evidence>
<protein>
    <submittedName>
        <fullName evidence="2">Uncharacterized protein</fullName>
    </submittedName>
</protein>
<dbReference type="Proteomes" id="UP001149822">
    <property type="component" value="Unassembled WGS sequence"/>
</dbReference>
<name>A0ABT4J8A3_9RHOB</name>
<dbReference type="EMBL" id="JAPTYD010000029">
    <property type="protein sequence ID" value="MCZ0963144.1"/>
    <property type="molecule type" value="Genomic_DNA"/>
</dbReference>
<feature type="signal peptide" evidence="1">
    <location>
        <begin position="1"/>
        <end position="27"/>
    </location>
</feature>
<comment type="caution">
    <text evidence="2">The sequence shown here is derived from an EMBL/GenBank/DDBJ whole genome shotgun (WGS) entry which is preliminary data.</text>
</comment>
<evidence type="ECO:0000313" key="3">
    <source>
        <dbReference type="Proteomes" id="UP001149822"/>
    </source>
</evidence>
<evidence type="ECO:0000313" key="2">
    <source>
        <dbReference type="EMBL" id="MCZ0963144.1"/>
    </source>
</evidence>